<evidence type="ECO:0000313" key="3">
    <source>
        <dbReference type="Proteomes" id="UP000029578"/>
    </source>
</evidence>
<gene>
    <name evidence="2" type="ORF">HMPREF0661_01400</name>
</gene>
<keyword evidence="1" id="KW-0812">Transmembrane</keyword>
<dbReference type="EMBL" id="JRNS01000097">
    <property type="protein sequence ID" value="KGF55650.1"/>
    <property type="molecule type" value="Genomic_DNA"/>
</dbReference>
<accession>A0A096B9A7</accession>
<proteinExistence type="predicted"/>
<protein>
    <submittedName>
        <fullName evidence="2">PTS cellobiose transporter subunit IIC</fullName>
    </submittedName>
</protein>
<dbReference type="AlphaFoldDB" id="A0A096B9A7"/>
<keyword evidence="1" id="KW-1133">Transmembrane helix</keyword>
<reference evidence="2 3" key="1">
    <citation type="submission" date="2014-07" db="EMBL/GenBank/DDBJ databases">
        <authorList>
            <person name="McCorrison J."/>
            <person name="Sanka R."/>
            <person name="Torralba M."/>
            <person name="Gillis M."/>
            <person name="Haft D.H."/>
            <person name="Methe B."/>
            <person name="Sutton G."/>
            <person name="Nelson K.E."/>
        </authorList>
    </citation>
    <scope>NUCLEOTIDE SEQUENCE [LARGE SCALE GENOMIC DNA]</scope>
    <source>
        <strain evidence="2 3">DNF00666</strain>
    </source>
</reference>
<feature type="transmembrane region" description="Helical" evidence="1">
    <location>
        <begin position="56"/>
        <end position="77"/>
    </location>
</feature>
<evidence type="ECO:0000313" key="2">
    <source>
        <dbReference type="EMBL" id="KGF55650.1"/>
    </source>
</evidence>
<organism evidence="2 3">
    <name type="scientific">Prevotella melaninogenica DNF00666</name>
    <dbReference type="NCBI Taxonomy" id="1401073"/>
    <lineage>
        <taxon>Bacteria</taxon>
        <taxon>Pseudomonadati</taxon>
        <taxon>Bacteroidota</taxon>
        <taxon>Bacteroidia</taxon>
        <taxon>Bacteroidales</taxon>
        <taxon>Prevotellaceae</taxon>
        <taxon>Prevotella</taxon>
    </lineage>
</organism>
<comment type="caution">
    <text evidence="2">The sequence shown here is derived from an EMBL/GenBank/DDBJ whole genome shotgun (WGS) entry which is preliminary data.</text>
</comment>
<keyword evidence="1" id="KW-0472">Membrane</keyword>
<dbReference type="RefSeq" id="WP_036861916.1">
    <property type="nucleotide sequence ID" value="NZ_JRNS01000097.1"/>
</dbReference>
<feature type="transmembrane region" description="Helical" evidence="1">
    <location>
        <begin position="97"/>
        <end position="115"/>
    </location>
</feature>
<evidence type="ECO:0000256" key="1">
    <source>
        <dbReference type="SAM" id="Phobius"/>
    </source>
</evidence>
<dbReference type="Proteomes" id="UP000029578">
    <property type="component" value="Unassembled WGS sequence"/>
</dbReference>
<name>A0A096B9A7_9BACT</name>
<sequence length="129" mass="14781">MNEDKFLKDLLVDYHPQLSDDRTFMERLQRQMELIEEVKAYQRAESRKNKLMSLKLLVVGVVLGCIVTLASFTLPTIFDRYINGTESEFILTLLHNVQYIGLAIGAGFVTLSLLFTTKLVNLKDETPLQ</sequence>